<comment type="caution">
    <text evidence="9">The sequence shown here is derived from an EMBL/GenBank/DDBJ whole genome shotgun (WGS) entry which is preliminary data.</text>
</comment>
<dbReference type="PANTHER" id="PTHR21229">
    <property type="entry name" value="LUNG SEVEN TRANSMEMBRANE RECEPTOR"/>
    <property type="match status" value="1"/>
</dbReference>
<dbReference type="InterPro" id="IPR053937">
    <property type="entry name" value="GOST_TM"/>
</dbReference>
<dbReference type="AlphaFoldDB" id="A0A8S3TS72"/>
<keyword evidence="4 7" id="KW-1133">Transmembrane helix</keyword>
<keyword evidence="5 7" id="KW-0472">Membrane</keyword>
<name>A0A8S3TS72_MYTED</name>
<evidence type="ECO:0000256" key="1">
    <source>
        <dbReference type="ARBA" id="ARBA00004141"/>
    </source>
</evidence>
<evidence type="ECO:0000256" key="6">
    <source>
        <dbReference type="SAM" id="MobiDB-lite"/>
    </source>
</evidence>
<dbReference type="InterPro" id="IPR009637">
    <property type="entry name" value="GPR107/GPR108-like"/>
</dbReference>
<dbReference type="EMBL" id="CAJPWZ010002359">
    <property type="protein sequence ID" value="CAG2236561.1"/>
    <property type="molecule type" value="Genomic_DNA"/>
</dbReference>
<dbReference type="OrthoDB" id="29657at2759"/>
<evidence type="ECO:0000256" key="2">
    <source>
        <dbReference type="ARBA" id="ARBA00022692"/>
    </source>
</evidence>
<evidence type="ECO:0000313" key="9">
    <source>
        <dbReference type="EMBL" id="CAG2236561.1"/>
    </source>
</evidence>
<keyword evidence="10" id="KW-1185">Reference proteome</keyword>
<proteinExistence type="predicted"/>
<evidence type="ECO:0000259" key="8">
    <source>
        <dbReference type="Pfam" id="PF06814"/>
    </source>
</evidence>
<feature type="transmembrane region" description="Helical" evidence="7">
    <location>
        <begin position="251"/>
        <end position="270"/>
    </location>
</feature>
<feature type="domain" description="GOST seven transmembrane" evidence="8">
    <location>
        <begin position="247"/>
        <end position="491"/>
    </location>
</feature>
<keyword evidence="3" id="KW-0732">Signal</keyword>
<feature type="region of interest" description="Disordered" evidence="6">
    <location>
        <begin position="521"/>
        <end position="542"/>
    </location>
</feature>
<comment type="subcellular location">
    <subcellularLocation>
        <location evidence="1">Membrane</location>
        <topology evidence="1">Multi-pass membrane protein</topology>
    </subcellularLocation>
</comment>
<dbReference type="Pfam" id="PF06814">
    <property type="entry name" value="GOST_TM"/>
    <property type="match status" value="1"/>
</dbReference>
<feature type="transmembrane region" description="Helical" evidence="7">
    <location>
        <begin position="282"/>
        <end position="305"/>
    </location>
</feature>
<protein>
    <submittedName>
        <fullName evidence="9">GPR107</fullName>
    </submittedName>
</protein>
<gene>
    <name evidence="9" type="ORF">MEDL_49005</name>
</gene>
<dbReference type="GO" id="GO:0016020">
    <property type="term" value="C:membrane"/>
    <property type="evidence" value="ECO:0007669"/>
    <property type="project" value="UniProtKB-SubCell"/>
</dbReference>
<feature type="region of interest" description="Disordered" evidence="6">
    <location>
        <begin position="120"/>
        <end position="143"/>
    </location>
</feature>
<feature type="transmembrane region" description="Helical" evidence="7">
    <location>
        <begin position="435"/>
        <end position="461"/>
    </location>
</feature>
<evidence type="ECO:0000256" key="5">
    <source>
        <dbReference type="ARBA" id="ARBA00023136"/>
    </source>
</evidence>
<dbReference type="PANTHER" id="PTHR21229:SF2">
    <property type="entry name" value="RE59932P"/>
    <property type="match status" value="1"/>
</dbReference>
<dbReference type="GO" id="GO:0005794">
    <property type="term" value="C:Golgi apparatus"/>
    <property type="evidence" value="ECO:0007669"/>
    <property type="project" value="TreeGrafter"/>
</dbReference>
<evidence type="ECO:0000256" key="3">
    <source>
        <dbReference type="ARBA" id="ARBA00022729"/>
    </source>
</evidence>
<feature type="compositionally biased region" description="Basic and acidic residues" evidence="6">
    <location>
        <begin position="523"/>
        <end position="542"/>
    </location>
</feature>
<feature type="transmembrane region" description="Helical" evidence="7">
    <location>
        <begin position="317"/>
        <end position="343"/>
    </location>
</feature>
<feature type="transmembrane region" description="Helical" evidence="7">
    <location>
        <begin position="355"/>
        <end position="373"/>
    </location>
</feature>
<sequence>MLYGFTLDKSGSSGISAYLENAQGKNCLLKNPAGILSKENNKNNSLSIIFFKIDFDKMVVTIQRNGSDVKNLVIVNNLTEPHSPSKRHVPHSPFSDQVLIGKRHKRDALASSVKKKATKAPSTTAVLTKAPSTTAAPTKAPSTAAVLTTTTLKTVKTETSKTKKPSEPAKIKAAPVLKEIPMSKFDNNSMEAYTIYFRVNINRKEEEGLYNLYFHNCPSYKAAYSVDMNLKITEKNDATYLSAGEIPLAPLYFSFFVLYLAAGCLWMSVLKKSSDDVYKLHYLMFAVVIVKSFSCMFHAVNIYYIGKEGTHEEAWAVLYYIVYLTKGSLMIITIILVGAGWAFVKHILSDKEKKLFLIIIPLQVFDNIAYIIIEESEEGQLQYHIWKQLFIMIDLLCCGAILFPVVWSIRHLTEASNTDGKAAICLLKLKLFRQFYIMVVCYIYFTRIIVYLISITVPFQYEWLDQLFKELATITFFVVTGYKFRPANDNPYLQVPQDSDEEVEMEEVVTQSGAYDNITRVNQKFEEGGTTPKQRESSHEYD</sequence>
<accession>A0A8S3TS72</accession>
<organism evidence="9 10">
    <name type="scientific">Mytilus edulis</name>
    <name type="common">Blue mussel</name>
    <dbReference type="NCBI Taxonomy" id="6550"/>
    <lineage>
        <taxon>Eukaryota</taxon>
        <taxon>Metazoa</taxon>
        <taxon>Spiralia</taxon>
        <taxon>Lophotrochozoa</taxon>
        <taxon>Mollusca</taxon>
        <taxon>Bivalvia</taxon>
        <taxon>Autobranchia</taxon>
        <taxon>Pteriomorphia</taxon>
        <taxon>Mytilida</taxon>
        <taxon>Mytiloidea</taxon>
        <taxon>Mytilidae</taxon>
        <taxon>Mytilinae</taxon>
        <taxon>Mytilus</taxon>
    </lineage>
</organism>
<dbReference type="Proteomes" id="UP000683360">
    <property type="component" value="Unassembled WGS sequence"/>
</dbReference>
<reference evidence="9" key="1">
    <citation type="submission" date="2021-03" db="EMBL/GenBank/DDBJ databases">
        <authorList>
            <person name="Bekaert M."/>
        </authorList>
    </citation>
    <scope>NUCLEOTIDE SEQUENCE</scope>
</reference>
<evidence type="ECO:0000256" key="7">
    <source>
        <dbReference type="SAM" id="Phobius"/>
    </source>
</evidence>
<keyword evidence="2 7" id="KW-0812">Transmembrane</keyword>
<evidence type="ECO:0000313" key="10">
    <source>
        <dbReference type="Proteomes" id="UP000683360"/>
    </source>
</evidence>
<feature type="transmembrane region" description="Helical" evidence="7">
    <location>
        <begin position="385"/>
        <end position="407"/>
    </location>
</feature>
<evidence type="ECO:0000256" key="4">
    <source>
        <dbReference type="ARBA" id="ARBA00022989"/>
    </source>
</evidence>